<feature type="transmembrane region" description="Helical" evidence="7">
    <location>
        <begin position="617"/>
        <end position="642"/>
    </location>
</feature>
<feature type="transmembrane region" description="Helical" evidence="7">
    <location>
        <begin position="203"/>
        <end position="226"/>
    </location>
</feature>
<evidence type="ECO:0000256" key="3">
    <source>
        <dbReference type="ARBA" id="ARBA00022475"/>
    </source>
</evidence>
<evidence type="ECO:0000256" key="6">
    <source>
        <dbReference type="ARBA" id="ARBA00023136"/>
    </source>
</evidence>
<evidence type="ECO:0000313" key="10">
    <source>
        <dbReference type="Proteomes" id="UP000548476"/>
    </source>
</evidence>
<feature type="transmembrane region" description="Helical" evidence="7">
    <location>
        <begin position="238"/>
        <end position="260"/>
    </location>
</feature>
<dbReference type="PANTHER" id="PTHR33406:SF6">
    <property type="entry name" value="MEMBRANE PROTEIN YDGH-RELATED"/>
    <property type="match status" value="1"/>
</dbReference>
<comment type="caution">
    <text evidence="9">The sequence shown here is derived from an EMBL/GenBank/DDBJ whole genome shotgun (WGS) entry which is preliminary data.</text>
</comment>
<feature type="domain" description="SSD" evidence="8">
    <location>
        <begin position="546"/>
        <end position="675"/>
    </location>
</feature>
<keyword evidence="10" id="KW-1185">Reference proteome</keyword>
<feature type="transmembrane region" description="Helical" evidence="7">
    <location>
        <begin position="314"/>
        <end position="335"/>
    </location>
</feature>
<keyword evidence="5 7" id="KW-1133">Transmembrane helix</keyword>
<feature type="transmembrane region" description="Helical" evidence="7">
    <location>
        <begin position="519"/>
        <end position="538"/>
    </location>
</feature>
<dbReference type="AlphaFoldDB" id="A0A841FME1"/>
<dbReference type="InterPro" id="IPR004869">
    <property type="entry name" value="MMPL_dom"/>
</dbReference>
<proteinExistence type="inferred from homology"/>
<evidence type="ECO:0000313" key="9">
    <source>
        <dbReference type="EMBL" id="MBB6037175.1"/>
    </source>
</evidence>
<keyword evidence="4 7" id="KW-0812">Transmembrane</keyword>
<sequence length="705" mass="72103">MSHWQRAAAAAGTRLGKWPALAAWVLLAFVGVTLGGRLDSVTTDEQTAWLPGDAESTRAVALAETAFPDDGGEPLIVVYARPGGITETDTAAVASDLTALSTLAAPGSDVPPPIPSDDGEALMLVVPVPPEAIAEDAVDVTLAAAKEAVAAGLPAGLDAKLTGPVAGEADFGAAFDALDGALMAVTAGVVAILLLITYRSPLLLLLPLGSVALASQLSNAIVYLLAKTTGMVVNPQNSGILTVLVFGVGTDYALLLISRYREELRRHPDAYSAMRVALPRSLPAILASAGTVVLAMLVLVFADLNSTASLGPVAAIGVACGMLAMVTLLPALLVLCGRRVFWPLVPAYDPAHQGGAAPSRLWSGVARFVGSRPRTVWITTALGLAALTIGVTSLSGGLGSGDVFTTKPDSVRGQELLAVHYPAGASQPVEIYVPAGQATAASAAVEGTPGVADMLEAETSADGSWVRLSALLADDPGGTAAENVVLRIRSNVHGVAPDSLVGGTTASNLDIDETMDHDLALVIPLVLLVVGLVLVVLLRAVVAPLLLLASVVLSFGSALGGTGLLLKALGHNKIDGTMVLMGFLFLVALGVDYTIFLMSRAREEAAVHGHRDGMLRALTTTGGVITSAGIVLAATFCVLAVMPVVFMLQIGVVVAVGVLLDTLVVRSLLVPALSLDVGRATWWPGRLARGDRAPATPVRELSRTG</sequence>
<feature type="transmembrane region" description="Helical" evidence="7">
    <location>
        <begin position="578"/>
        <end position="596"/>
    </location>
</feature>
<accession>A0A841FME1</accession>
<dbReference type="Pfam" id="PF03176">
    <property type="entry name" value="MMPL"/>
    <property type="match status" value="2"/>
</dbReference>
<dbReference type="PANTHER" id="PTHR33406">
    <property type="entry name" value="MEMBRANE PROTEIN MJ1562-RELATED"/>
    <property type="match status" value="1"/>
</dbReference>
<reference evidence="9 10" key="1">
    <citation type="submission" date="2020-08" db="EMBL/GenBank/DDBJ databases">
        <title>Genomic Encyclopedia of Type Strains, Phase IV (KMG-IV): sequencing the most valuable type-strain genomes for metagenomic binning, comparative biology and taxonomic classification.</title>
        <authorList>
            <person name="Goeker M."/>
        </authorList>
    </citation>
    <scope>NUCLEOTIDE SEQUENCE [LARGE SCALE GENOMIC DNA]</scope>
    <source>
        <strain evidence="9 10">YIM 65646</strain>
    </source>
</reference>
<feature type="domain" description="SSD" evidence="8">
    <location>
        <begin position="230"/>
        <end position="335"/>
    </location>
</feature>
<evidence type="ECO:0000256" key="5">
    <source>
        <dbReference type="ARBA" id="ARBA00022989"/>
    </source>
</evidence>
<dbReference type="GO" id="GO:0005886">
    <property type="term" value="C:plasma membrane"/>
    <property type="evidence" value="ECO:0007669"/>
    <property type="project" value="UniProtKB-SubCell"/>
</dbReference>
<dbReference type="InterPro" id="IPR050545">
    <property type="entry name" value="Mycobact_MmpL"/>
</dbReference>
<dbReference type="Proteomes" id="UP000548476">
    <property type="component" value="Unassembled WGS sequence"/>
</dbReference>
<feature type="transmembrane region" description="Helical" evidence="7">
    <location>
        <begin position="545"/>
        <end position="566"/>
    </location>
</feature>
<gene>
    <name evidence="9" type="ORF">HNR73_005048</name>
</gene>
<feature type="transmembrane region" description="Helical" evidence="7">
    <location>
        <begin position="376"/>
        <end position="398"/>
    </location>
</feature>
<feature type="transmembrane region" description="Helical" evidence="7">
    <location>
        <begin position="177"/>
        <end position="196"/>
    </location>
</feature>
<evidence type="ECO:0000256" key="7">
    <source>
        <dbReference type="SAM" id="Phobius"/>
    </source>
</evidence>
<evidence type="ECO:0000256" key="4">
    <source>
        <dbReference type="ARBA" id="ARBA00022692"/>
    </source>
</evidence>
<dbReference type="SUPFAM" id="SSF82866">
    <property type="entry name" value="Multidrug efflux transporter AcrB transmembrane domain"/>
    <property type="match status" value="2"/>
</dbReference>
<dbReference type="RefSeq" id="WP_203687005.1">
    <property type="nucleotide sequence ID" value="NZ_BONT01000106.1"/>
</dbReference>
<evidence type="ECO:0000259" key="8">
    <source>
        <dbReference type="PROSITE" id="PS50156"/>
    </source>
</evidence>
<keyword evidence="6 7" id="KW-0472">Membrane</keyword>
<evidence type="ECO:0000256" key="2">
    <source>
        <dbReference type="ARBA" id="ARBA00010157"/>
    </source>
</evidence>
<name>A0A841FME1_9ACTN</name>
<dbReference type="PROSITE" id="PS50156">
    <property type="entry name" value="SSD"/>
    <property type="match status" value="2"/>
</dbReference>
<dbReference type="EMBL" id="JACHGT010000011">
    <property type="protein sequence ID" value="MBB6037175.1"/>
    <property type="molecule type" value="Genomic_DNA"/>
</dbReference>
<feature type="transmembrane region" description="Helical" evidence="7">
    <location>
        <begin position="281"/>
        <end position="302"/>
    </location>
</feature>
<comment type="subcellular location">
    <subcellularLocation>
        <location evidence="1">Cell membrane</location>
        <topology evidence="1">Multi-pass membrane protein</topology>
    </subcellularLocation>
</comment>
<comment type="similarity">
    <text evidence="2">Belongs to the resistance-nodulation-cell division (RND) (TC 2.A.6) family. MmpL subfamily.</text>
</comment>
<feature type="transmembrane region" description="Helical" evidence="7">
    <location>
        <begin position="648"/>
        <end position="669"/>
    </location>
</feature>
<dbReference type="Gene3D" id="1.20.1640.10">
    <property type="entry name" value="Multidrug efflux transporter AcrB transmembrane domain"/>
    <property type="match status" value="2"/>
</dbReference>
<organism evidence="9 10">
    <name type="scientific">Phytomonospora endophytica</name>
    <dbReference type="NCBI Taxonomy" id="714109"/>
    <lineage>
        <taxon>Bacteria</taxon>
        <taxon>Bacillati</taxon>
        <taxon>Actinomycetota</taxon>
        <taxon>Actinomycetes</taxon>
        <taxon>Micromonosporales</taxon>
        <taxon>Micromonosporaceae</taxon>
        <taxon>Phytomonospora</taxon>
    </lineage>
</organism>
<protein>
    <submittedName>
        <fullName evidence="9">RND superfamily putative drug exporter</fullName>
    </submittedName>
</protein>
<dbReference type="InterPro" id="IPR000731">
    <property type="entry name" value="SSD"/>
</dbReference>
<keyword evidence="3" id="KW-1003">Cell membrane</keyword>
<evidence type="ECO:0000256" key="1">
    <source>
        <dbReference type="ARBA" id="ARBA00004651"/>
    </source>
</evidence>